<dbReference type="InterPro" id="IPR007404">
    <property type="entry name" value="YdjM-like"/>
</dbReference>
<dbReference type="AlphaFoldDB" id="A0A239DA09"/>
<gene>
    <name evidence="2" type="ORF">SAMN05216255_2155</name>
</gene>
<evidence type="ECO:0000256" key="1">
    <source>
        <dbReference type="SAM" id="Phobius"/>
    </source>
</evidence>
<name>A0A239DA09_9PSED</name>
<feature type="transmembrane region" description="Helical" evidence="1">
    <location>
        <begin position="153"/>
        <end position="170"/>
    </location>
</feature>
<keyword evidence="1" id="KW-0812">Transmembrane</keyword>
<keyword evidence="1" id="KW-1133">Transmembrane helix</keyword>
<evidence type="ECO:0000313" key="2">
    <source>
        <dbReference type="EMBL" id="SNS29185.1"/>
    </source>
</evidence>
<dbReference type="EMBL" id="FZOG01000002">
    <property type="protein sequence ID" value="SNS29185.1"/>
    <property type="molecule type" value="Genomic_DNA"/>
</dbReference>
<feature type="transmembrane region" description="Helical" evidence="1">
    <location>
        <begin position="85"/>
        <end position="102"/>
    </location>
</feature>
<dbReference type="RefSeq" id="WP_089359718.1">
    <property type="nucleotide sequence ID" value="NZ_FZOG01000002.1"/>
</dbReference>
<accession>A0A239DA09</accession>
<feature type="transmembrane region" description="Helical" evidence="1">
    <location>
        <begin position="60"/>
        <end position="78"/>
    </location>
</feature>
<sequence length="187" mass="20303">MASAFAHAVVPLVVYAAFKSPSMNLRLLVLAIILAIAPDADVLAFKFGIAYSSEWGHRGFTHSLFFAGCVAAFFMLFAKPLKSKPWVVFAMSFIACASHAALDALTNGGLGVALYWPFSTERVFFPFRPVQVSPIGVGAFFTERGLRVITSEFVWIFIPGFVIGLLGVLIRRKITARKPAIGDGQEA</sequence>
<dbReference type="Pfam" id="PF04307">
    <property type="entry name" value="YdjM"/>
    <property type="match status" value="1"/>
</dbReference>
<organism evidence="2 3">
    <name type="scientific">Pseudomonas segetis</name>
    <dbReference type="NCBI Taxonomy" id="298908"/>
    <lineage>
        <taxon>Bacteria</taxon>
        <taxon>Pseudomonadati</taxon>
        <taxon>Pseudomonadota</taxon>
        <taxon>Gammaproteobacteria</taxon>
        <taxon>Pseudomonadales</taxon>
        <taxon>Pseudomonadaceae</taxon>
        <taxon>Pseudomonas</taxon>
    </lineage>
</organism>
<reference evidence="3" key="1">
    <citation type="submission" date="2017-06" db="EMBL/GenBank/DDBJ databases">
        <authorList>
            <person name="Varghese N."/>
            <person name="Submissions S."/>
        </authorList>
    </citation>
    <scope>NUCLEOTIDE SEQUENCE [LARGE SCALE GENOMIC DNA]</scope>
    <source>
        <strain evidence="3">CIP 108523</strain>
    </source>
</reference>
<keyword evidence="3" id="KW-1185">Reference proteome</keyword>
<dbReference type="Proteomes" id="UP000242915">
    <property type="component" value="Unassembled WGS sequence"/>
</dbReference>
<dbReference type="PANTHER" id="PTHR35531">
    <property type="entry name" value="INNER MEMBRANE PROTEIN YBCI-RELATED"/>
    <property type="match status" value="1"/>
</dbReference>
<dbReference type="PANTHER" id="PTHR35531:SF1">
    <property type="entry name" value="INNER MEMBRANE PROTEIN YBCI-RELATED"/>
    <property type="match status" value="1"/>
</dbReference>
<keyword evidence="1" id="KW-0472">Membrane</keyword>
<evidence type="ECO:0000313" key="3">
    <source>
        <dbReference type="Proteomes" id="UP000242915"/>
    </source>
</evidence>
<protein>
    <submittedName>
        <fullName evidence="2">Inner membrane protein</fullName>
    </submittedName>
</protein>
<proteinExistence type="predicted"/>